<evidence type="ECO:0000313" key="1">
    <source>
        <dbReference type="EMBL" id="GMT05453.1"/>
    </source>
</evidence>
<proteinExistence type="predicted"/>
<dbReference type="Proteomes" id="UP001432027">
    <property type="component" value="Unassembled WGS sequence"/>
</dbReference>
<gene>
    <name evidence="1" type="ORF">PENTCL1PPCAC_27627</name>
</gene>
<name>A0AAV5UGN4_9BILA</name>
<dbReference type="EMBL" id="BTSX01000006">
    <property type="protein sequence ID" value="GMT05453.1"/>
    <property type="molecule type" value="Genomic_DNA"/>
</dbReference>
<feature type="non-terminal residue" evidence="1">
    <location>
        <position position="96"/>
    </location>
</feature>
<keyword evidence="2" id="KW-1185">Reference proteome</keyword>
<dbReference type="AlphaFoldDB" id="A0AAV5UGN4"/>
<organism evidence="1 2">
    <name type="scientific">Pristionchus entomophagus</name>
    <dbReference type="NCBI Taxonomy" id="358040"/>
    <lineage>
        <taxon>Eukaryota</taxon>
        <taxon>Metazoa</taxon>
        <taxon>Ecdysozoa</taxon>
        <taxon>Nematoda</taxon>
        <taxon>Chromadorea</taxon>
        <taxon>Rhabditida</taxon>
        <taxon>Rhabditina</taxon>
        <taxon>Diplogasteromorpha</taxon>
        <taxon>Diplogasteroidea</taxon>
        <taxon>Neodiplogasteridae</taxon>
        <taxon>Pristionchus</taxon>
    </lineage>
</organism>
<comment type="caution">
    <text evidence="1">The sequence shown here is derived from an EMBL/GenBank/DDBJ whole genome shotgun (WGS) entry which is preliminary data.</text>
</comment>
<accession>A0AAV5UGN4</accession>
<sequence>QMLLMIDCRMENGTTSSAFQPLLLLPVSPHPSHLFMMGILLMSSQFTRSAAYLLESSACHYLRLSQYESLAVLVSSWVLCGESPSALPSRLLLFNA</sequence>
<evidence type="ECO:0000313" key="2">
    <source>
        <dbReference type="Proteomes" id="UP001432027"/>
    </source>
</evidence>
<feature type="non-terminal residue" evidence="1">
    <location>
        <position position="1"/>
    </location>
</feature>
<protein>
    <recommendedName>
        <fullName evidence="3">G protein-coupled receptor</fullName>
    </recommendedName>
</protein>
<evidence type="ECO:0008006" key="3">
    <source>
        <dbReference type="Google" id="ProtNLM"/>
    </source>
</evidence>
<reference evidence="1" key="1">
    <citation type="submission" date="2023-10" db="EMBL/GenBank/DDBJ databases">
        <title>Genome assembly of Pristionchus species.</title>
        <authorList>
            <person name="Yoshida K."/>
            <person name="Sommer R.J."/>
        </authorList>
    </citation>
    <scope>NUCLEOTIDE SEQUENCE</scope>
    <source>
        <strain evidence="1">RS0144</strain>
    </source>
</reference>